<keyword evidence="9" id="KW-0479">Metal-binding</keyword>
<sequence length="700" mass="81740">MHHIKLDTRVQYLDFVKPWTQLTDQERNYAYYIYKASWAGALMVPHQISYEAPALFTLFQAYFQQKDLLALEEAAATHGVTQEEWQKFVAYVGGFYGNMSNYHSFGDMKFVPEIPQEKFRAILYSNPLYSDATSFYAELLDRVYPLVEREIFALEKPFTTLNYPEKGGITAYFSSNMVMADLDLVREFLADQKINPLNTRAFKRDDGTYLITVGSINTGEREVTFKDKQFTVQHGEFSKYLEECNQYLEQAKLYAANDLQREMIELYIEHFKTGDIETHKESQRRWIKDKGPVVECNMGWIEVYIDPENIRAYFEGWVAVVDKQKSLKFQKLVENSEQIIPLLPWPKEMEKDSFLAPDFTTLDIIAFATNSCPLGINIPNYDDIRDNEGFKNVFLNNSMPSYAISAMQFATEEQTKVLVDNTTKCYEVHVACHELLGHGVGKLIYRSENIPEFVDPVTGEKFTSCYEEGEDWNGKFGSISTSYEECRADTCGFYLCTLPEVYTLFGFEDHEVDTVLWVNVMNQFRKGILGLQLFNVETNKWGQAHTWGAYVFSQYIYQNQKSKIVDFEIVDANNFYIHLDKELLAKEGKELIREFLMILQTYKSSGAIDRAEKFWQRYSIVDGIFLKIRDIVIEKKKPRRIELNANLVRNDENDIQVVNYSETFEQIIHSYAQRYPTTKEFLFGIVSEWDRTREFLRVKQ</sequence>
<evidence type="ECO:0000256" key="5">
    <source>
        <dbReference type="ARBA" id="ARBA00012063"/>
    </source>
</evidence>
<dbReference type="EC" id="3.4.14.4" evidence="5"/>
<evidence type="ECO:0000256" key="2">
    <source>
        <dbReference type="ARBA" id="ARBA00001947"/>
    </source>
</evidence>
<evidence type="ECO:0000256" key="3">
    <source>
        <dbReference type="ARBA" id="ARBA00004496"/>
    </source>
</evidence>
<dbReference type="EMBL" id="CCKQ01005224">
    <property type="protein sequence ID" value="CDW76384.1"/>
    <property type="molecule type" value="Genomic_DNA"/>
</dbReference>
<dbReference type="GO" id="GO:0004177">
    <property type="term" value="F:aminopeptidase activity"/>
    <property type="evidence" value="ECO:0007669"/>
    <property type="project" value="UniProtKB-KW"/>
</dbReference>
<keyword evidence="7" id="KW-0963">Cytoplasm</keyword>
<evidence type="ECO:0000256" key="10">
    <source>
        <dbReference type="ARBA" id="ARBA00022801"/>
    </source>
</evidence>
<evidence type="ECO:0000313" key="15">
    <source>
        <dbReference type="EMBL" id="CDW76384.1"/>
    </source>
</evidence>
<evidence type="ECO:0000256" key="4">
    <source>
        <dbReference type="ARBA" id="ARBA00010200"/>
    </source>
</evidence>
<dbReference type="GO" id="GO:0046872">
    <property type="term" value="F:metal ion binding"/>
    <property type="evidence" value="ECO:0007669"/>
    <property type="project" value="UniProtKB-KW"/>
</dbReference>
<evidence type="ECO:0000256" key="12">
    <source>
        <dbReference type="ARBA" id="ARBA00023049"/>
    </source>
</evidence>
<keyword evidence="16" id="KW-1185">Reference proteome</keyword>
<dbReference type="Proteomes" id="UP000039865">
    <property type="component" value="Unassembled WGS sequence"/>
</dbReference>
<keyword evidence="11" id="KW-0862">Zinc</keyword>
<keyword evidence="6" id="KW-0031">Aminopeptidase</keyword>
<evidence type="ECO:0000256" key="9">
    <source>
        <dbReference type="ARBA" id="ARBA00022723"/>
    </source>
</evidence>
<evidence type="ECO:0000256" key="7">
    <source>
        <dbReference type="ARBA" id="ARBA00022490"/>
    </source>
</evidence>
<evidence type="ECO:0000256" key="14">
    <source>
        <dbReference type="ARBA" id="ARBA00032119"/>
    </source>
</evidence>
<dbReference type="AlphaFoldDB" id="A0A078A6L5"/>
<evidence type="ECO:0000256" key="13">
    <source>
        <dbReference type="ARBA" id="ARBA00031288"/>
    </source>
</evidence>
<keyword evidence="8" id="KW-0645">Protease</keyword>
<dbReference type="PANTHER" id="PTHR23422">
    <property type="entry name" value="DIPEPTIDYL PEPTIDASE III-RELATED"/>
    <property type="match status" value="1"/>
</dbReference>
<dbReference type="GO" id="GO:0008237">
    <property type="term" value="F:metallopeptidase activity"/>
    <property type="evidence" value="ECO:0007669"/>
    <property type="project" value="UniProtKB-KW"/>
</dbReference>
<keyword evidence="12" id="KW-0482">Metalloprotease</keyword>
<proteinExistence type="inferred from homology"/>
<dbReference type="Pfam" id="PF03571">
    <property type="entry name" value="Peptidase_M49"/>
    <property type="match status" value="1"/>
</dbReference>
<dbReference type="OrthoDB" id="4694525at2759"/>
<evidence type="ECO:0000313" key="16">
    <source>
        <dbReference type="Proteomes" id="UP000039865"/>
    </source>
</evidence>
<evidence type="ECO:0000256" key="6">
    <source>
        <dbReference type="ARBA" id="ARBA00022438"/>
    </source>
</evidence>
<reference evidence="15 16" key="1">
    <citation type="submission" date="2014-06" db="EMBL/GenBank/DDBJ databases">
        <authorList>
            <person name="Swart Estienne"/>
        </authorList>
    </citation>
    <scope>NUCLEOTIDE SEQUENCE [LARGE SCALE GENOMIC DNA]</scope>
    <source>
        <strain evidence="15 16">130c</strain>
    </source>
</reference>
<protein>
    <recommendedName>
        <fullName evidence="5">dipeptidyl-peptidase III</fullName>
        <ecNumber evidence="5">3.4.14.4</ecNumber>
    </recommendedName>
    <alternativeName>
        <fullName evidence="13">Dipeptidyl aminopeptidase III</fullName>
    </alternativeName>
    <alternativeName>
        <fullName evidence="14">Dipeptidyl peptidase III</fullName>
    </alternativeName>
</protein>
<comment type="catalytic activity">
    <reaction evidence="1">
        <text>Release of an N-terminal dipeptide from a peptide comprising four or more residues, with broad specificity. Also acts on dipeptidyl 2-naphthylamides.</text>
        <dbReference type="EC" id="3.4.14.4"/>
    </reaction>
</comment>
<dbReference type="InterPro" id="IPR039461">
    <property type="entry name" value="Peptidase_M49"/>
</dbReference>
<dbReference type="Gene3D" id="3.30.540.30">
    <property type="match status" value="3"/>
</dbReference>
<comment type="similarity">
    <text evidence="4">Belongs to the peptidase M49 family.</text>
</comment>
<dbReference type="GO" id="GO:0008239">
    <property type="term" value="F:dipeptidyl-peptidase activity"/>
    <property type="evidence" value="ECO:0007669"/>
    <property type="project" value="UniProtKB-EC"/>
</dbReference>
<dbReference type="InParanoid" id="A0A078A6L5"/>
<dbReference type="FunFam" id="3.30.540.30:FF:000001">
    <property type="entry name" value="Dipeptidyl peptidase 3"/>
    <property type="match status" value="1"/>
</dbReference>
<evidence type="ECO:0000256" key="11">
    <source>
        <dbReference type="ARBA" id="ARBA00022833"/>
    </source>
</evidence>
<name>A0A078A6L5_STYLE</name>
<dbReference type="PANTHER" id="PTHR23422:SF11">
    <property type="entry name" value="DIPEPTIDYL PEPTIDASE 3"/>
    <property type="match status" value="1"/>
</dbReference>
<comment type="cofactor">
    <cofactor evidence="2">
        <name>Zn(2+)</name>
        <dbReference type="ChEBI" id="CHEBI:29105"/>
    </cofactor>
</comment>
<accession>A0A078A6L5</accession>
<gene>
    <name evidence="15" type="primary">Contig14364.g15304</name>
    <name evidence="15" type="ORF">STYLEM_5384</name>
</gene>
<organism evidence="15 16">
    <name type="scientific">Stylonychia lemnae</name>
    <name type="common">Ciliate</name>
    <dbReference type="NCBI Taxonomy" id="5949"/>
    <lineage>
        <taxon>Eukaryota</taxon>
        <taxon>Sar</taxon>
        <taxon>Alveolata</taxon>
        <taxon>Ciliophora</taxon>
        <taxon>Intramacronucleata</taxon>
        <taxon>Spirotrichea</taxon>
        <taxon>Stichotrichia</taxon>
        <taxon>Sporadotrichida</taxon>
        <taxon>Oxytrichidae</taxon>
        <taxon>Stylonychinae</taxon>
        <taxon>Stylonychia</taxon>
    </lineage>
</organism>
<dbReference type="GO" id="GO:0006508">
    <property type="term" value="P:proteolysis"/>
    <property type="evidence" value="ECO:0007669"/>
    <property type="project" value="UniProtKB-KW"/>
</dbReference>
<evidence type="ECO:0000256" key="8">
    <source>
        <dbReference type="ARBA" id="ARBA00022670"/>
    </source>
</evidence>
<keyword evidence="10" id="KW-0378">Hydrolase</keyword>
<dbReference type="GO" id="GO:0005737">
    <property type="term" value="C:cytoplasm"/>
    <property type="evidence" value="ECO:0007669"/>
    <property type="project" value="UniProtKB-SubCell"/>
</dbReference>
<comment type="subcellular location">
    <subcellularLocation>
        <location evidence="3">Cytoplasm</location>
    </subcellularLocation>
</comment>
<evidence type="ECO:0000256" key="1">
    <source>
        <dbReference type="ARBA" id="ARBA00001336"/>
    </source>
</evidence>